<dbReference type="Pfam" id="PF00975">
    <property type="entry name" value="Thioesterase"/>
    <property type="match status" value="1"/>
</dbReference>
<dbReference type="RefSeq" id="WP_209646443.1">
    <property type="nucleotide sequence ID" value="NZ_JAGINW010000001.1"/>
</dbReference>
<evidence type="ECO:0000256" key="2">
    <source>
        <dbReference type="ARBA" id="ARBA00022801"/>
    </source>
</evidence>
<evidence type="ECO:0000256" key="1">
    <source>
        <dbReference type="ARBA" id="ARBA00007169"/>
    </source>
</evidence>
<sequence length="267" mass="29001">MDSVVDTLVAIKPSGAKPPLHCVPAVSGSPYAYNGLARLLDKEQPLYGFEAPGFDNERAPVASLRELAAEYTEALRSAQPGPYCLLGWSMGGVIAFEMALRLTEAGQEVPLLILVDAVTPLKADTPDQADMTKSFLYDLMAAAAVEKDTMDSVLAGAAAEPDAAFGWIERAGLLPEELDAEFLSERYAVFHAHIEASYGYETDEIYRGGPVLAIKAAATPPDRMRWERFAANVEEHVIDADHHSIWQGDRLIELSQVVQRRLDGEAG</sequence>
<evidence type="ECO:0000313" key="5">
    <source>
        <dbReference type="Proteomes" id="UP001519332"/>
    </source>
</evidence>
<dbReference type="PANTHER" id="PTHR11487:SF0">
    <property type="entry name" value="S-ACYL FATTY ACID SYNTHASE THIOESTERASE, MEDIUM CHAIN"/>
    <property type="match status" value="1"/>
</dbReference>
<dbReference type="Gene3D" id="3.40.50.1820">
    <property type="entry name" value="alpha/beta hydrolase"/>
    <property type="match status" value="1"/>
</dbReference>
<name>A0ABS4TZ99_9PSEU</name>
<dbReference type="InterPro" id="IPR012223">
    <property type="entry name" value="TEII"/>
</dbReference>
<dbReference type="SUPFAM" id="SSF53474">
    <property type="entry name" value="alpha/beta-Hydrolases"/>
    <property type="match status" value="1"/>
</dbReference>
<reference evidence="4 5" key="1">
    <citation type="submission" date="2021-03" db="EMBL/GenBank/DDBJ databases">
        <title>Sequencing the genomes of 1000 actinobacteria strains.</title>
        <authorList>
            <person name="Klenk H.-P."/>
        </authorList>
    </citation>
    <scope>NUCLEOTIDE SEQUENCE [LARGE SCALE GENOMIC DNA]</scope>
    <source>
        <strain evidence="4 5">DSM 46670</strain>
    </source>
</reference>
<evidence type="ECO:0000313" key="4">
    <source>
        <dbReference type="EMBL" id="MBP2329727.1"/>
    </source>
</evidence>
<proteinExistence type="inferred from homology"/>
<protein>
    <submittedName>
        <fullName evidence="4">Thioesterase domain-containing protein</fullName>
    </submittedName>
</protein>
<feature type="domain" description="Thioesterase TesA-like" evidence="3">
    <location>
        <begin position="21"/>
        <end position="194"/>
    </location>
</feature>
<keyword evidence="5" id="KW-1185">Reference proteome</keyword>
<comment type="similarity">
    <text evidence="1">Belongs to the thioesterase family.</text>
</comment>
<comment type="caution">
    <text evidence="4">The sequence shown here is derived from an EMBL/GenBank/DDBJ whole genome shotgun (WGS) entry which is preliminary data.</text>
</comment>
<dbReference type="Proteomes" id="UP001519332">
    <property type="component" value="Unassembled WGS sequence"/>
</dbReference>
<organism evidence="4 5">
    <name type="scientific">Kibdelosporangium banguiense</name>
    <dbReference type="NCBI Taxonomy" id="1365924"/>
    <lineage>
        <taxon>Bacteria</taxon>
        <taxon>Bacillati</taxon>
        <taxon>Actinomycetota</taxon>
        <taxon>Actinomycetes</taxon>
        <taxon>Pseudonocardiales</taxon>
        <taxon>Pseudonocardiaceae</taxon>
        <taxon>Kibdelosporangium</taxon>
    </lineage>
</organism>
<keyword evidence="2" id="KW-0378">Hydrolase</keyword>
<dbReference type="EMBL" id="JAGINW010000001">
    <property type="protein sequence ID" value="MBP2329727.1"/>
    <property type="molecule type" value="Genomic_DNA"/>
</dbReference>
<dbReference type="InterPro" id="IPR029058">
    <property type="entry name" value="AB_hydrolase_fold"/>
</dbReference>
<dbReference type="InterPro" id="IPR001031">
    <property type="entry name" value="Thioesterase"/>
</dbReference>
<dbReference type="SMART" id="SM00824">
    <property type="entry name" value="PKS_TE"/>
    <property type="match status" value="1"/>
</dbReference>
<gene>
    <name evidence="4" type="ORF">JOF56_010112</name>
</gene>
<accession>A0ABS4TZ99</accession>
<dbReference type="InterPro" id="IPR020802">
    <property type="entry name" value="TesA-like"/>
</dbReference>
<dbReference type="PANTHER" id="PTHR11487">
    <property type="entry name" value="THIOESTERASE"/>
    <property type="match status" value="1"/>
</dbReference>
<evidence type="ECO:0000259" key="3">
    <source>
        <dbReference type="SMART" id="SM00824"/>
    </source>
</evidence>